<feature type="non-terminal residue" evidence="2">
    <location>
        <position position="1"/>
    </location>
</feature>
<dbReference type="Gene3D" id="1.10.530.10">
    <property type="match status" value="1"/>
</dbReference>
<gene>
    <name evidence="2" type="ORF">BCR36DRAFT_463048</name>
</gene>
<organism evidence="2 3">
    <name type="scientific">Piromyces finnis</name>
    <dbReference type="NCBI Taxonomy" id="1754191"/>
    <lineage>
        <taxon>Eukaryota</taxon>
        <taxon>Fungi</taxon>
        <taxon>Fungi incertae sedis</taxon>
        <taxon>Chytridiomycota</taxon>
        <taxon>Chytridiomycota incertae sedis</taxon>
        <taxon>Neocallimastigomycetes</taxon>
        <taxon>Neocallimastigales</taxon>
        <taxon>Neocallimastigaceae</taxon>
        <taxon>Piromyces</taxon>
    </lineage>
</organism>
<feature type="domain" description="Phage tail lysozyme" evidence="1">
    <location>
        <begin position="38"/>
        <end position="143"/>
    </location>
</feature>
<accession>A0A1Y1UWZ4</accession>
<reference evidence="2 3" key="2">
    <citation type="submission" date="2016-08" db="EMBL/GenBank/DDBJ databases">
        <title>Pervasive Adenine N6-methylation of Active Genes in Fungi.</title>
        <authorList>
            <consortium name="DOE Joint Genome Institute"/>
            <person name="Mondo S.J."/>
            <person name="Dannebaum R.O."/>
            <person name="Kuo R.C."/>
            <person name="Labutti K."/>
            <person name="Haridas S."/>
            <person name="Kuo A."/>
            <person name="Salamov A."/>
            <person name="Ahrendt S.R."/>
            <person name="Lipzen A."/>
            <person name="Sullivan W."/>
            <person name="Andreopoulos W.B."/>
            <person name="Clum A."/>
            <person name="Lindquist E."/>
            <person name="Daum C."/>
            <person name="Ramamoorthy G.K."/>
            <person name="Gryganskyi A."/>
            <person name="Culley D."/>
            <person name="Magnuson J.K."/>
            <person name="James T.Y."/>
            <person name="O'Malley M.A."/>
            <person name="Stajich J.E."/>
            <person name="Spatafora J.W."/>
            <person name="Visel A."/>
            <person name="Grigoriev I.V."/>
        </authorList>
    </citation>
    <scope>NUCLEOTIDE SEQUENCE [LARGE SCALE GENOMIC DNA]</scope>
    <source>
        <strain evidence="3">finn</strain>
    </source>
</reference>
<evidence type="ECO:0000259" key="1">
    <source>
        <dbReference type="Pfam" id="PF18013"/>
    </source>
</evidence>
<proteinExistence type="predicted"/>
<reference evidence="2 3" key="1">
    <citation type="submission" date="2016-08" db="EMBL/GenBank/DDBJ databases">
        <title>Genomes of anaerobic fungi encode conserved fungal cellulosomes for biomass hydrolysis.</title>
        <authorList>
            <consortium name="DOE Joint Genome Institute"/>
            <person name="Haitjema C.H."/>
            <person name="Gilmore S.P."/>
            <person name="Henske J.K."/>
            <person name="Solomon K.V."/>
            <person name="De Groot R."/>
            <person name="Kuo A."/>
            <person name="Mondo S.J."/>
            <person name="Salamov A.A."/>
            <person name="Labutti K."/>
            <person name="Zhao Z."/>
            <person name="Chiniquy J."/>
            <person name="Barry K."/>
            <person name="Brewer H.M."/>
            <person name="Purvine S.O."/>
            <person name="Wright A.T."/>
            <person name="Boxma B."/>
            <person name="Van Alen T."/>
            <person name="Hackstein J.H."/>
            <person name="Baker S.E."/>
            <person name="Grigoriev I.V."/>
            <person name="O'Malley M.A."/>
        </authorList>
    </citation>
    <scope>NUCLEOTIDE SEQUENCE [LARGE SCALE GENOMIC DNA]</scope>
    <source>
        <strain evidence="3">finn</strain>
    </source>
</reference>
<protein>
    <recommendedName>
        <fullName evidence="1">Phage tail lysozyme domain-containing protein</fullName>
    </recommendedName>
</protein>
<dbReference type="Proteomes" id="UP000193719">
    <property type="component" value="Unassembled WGS sequence"/>
</dbReference>
<keyword evidence="3" id="KW-1185">Reference proteome</keyword>
<dbReference type="EMBL" id="MCFH01000062">
    <property type="protein sequence ID" value="ORX42630.1"/>
    <property type="molecule type" value="Genomic_DNA"/>
</dbReference>
<evidence type="ECO:0000313" key="2">
    <source>
        <dbReference type="EMBL" id="ORX42630.1"/>
    </source>
</evidence>
<sequence>GKEETHCGTGCQSEFGKCEIKQCKTENKYGKIEKEAQTNALYIWNFLVEKIGNVYGAAGMIGNMYAESRLNSMNLEKVYEDKLKMTDEQYTKAVDSGKYRNFTTDSAGYGLVQWTSKKRKEGLLDYAIKQKKSIGDLQMQLDYF</sequence>
<comment type="caution">
    <text evidence="2">The sequence shown here is derived from an EMBL/GenBank/DDBJ whole genome shotgun (WGS) entry which is preliminary data.</text>
</comment>
<dbReference type="Pfam" id="PF18013">
    <property type="entry name" value="Phage_lysozyme2"/>
    <property type="match status" value="1"/>
</dbReference>
<dbReference type="InterPro" id="IPR041219">
    <property type="entry name" value="Phage_lysozyme2"/>
</dbReference>
<dbReference type="AlphaFoldDB" id="A0A1Y1UWZ4"/>
<name>A0A1Y1UWZ4_9FUNG</name>
<dbReference type="OrthoDB" id="2142372at2759"/>
<evidence type="ECO:0000313" key="3">
    <source>
        <dbReference type="Proteomes" id="UP000193719"/>
    </source>
</evidence>